<evidence type="ECO:0000256" key="1">
    <source>
        <dbReference type="ARBA" id="ARBA00004141"/>
    </source>
</evidence>
<keyword evidence="2 5" id="KW-0812">Transmembrane</keyword>
<evidence type="ECO:0000256" key="2">
    <source>
        <dbReference type="ARBA" id="ARBA00022692"/>
    </source>
</evidence>
<proteinExistence type="predicted"/>
<dbReference type="GO" id="GO:0016020">
    <property type="term" value="C:membrane"/>
    <property type="evidence" value="ECO:0007669"/>
    <property type="project" value="UniProtKB-SubCell"/>
</dbReference>
<reference evidence="7" key="1">
    <citation type="submission" date="2020-11" db="EMBL/GenBank/DDBJ databases">
        <authorList>
            <person name="Tran Van P."/>
        </authorList>
    </citation>
    <scope>NUCLEOTIDE SEQUENCE</scope>
</reference>
<evidence type="ECO:0000256" key="3">
    <source>
        <dbReference type="ARBA" id="ARBA00022989"/>
    </source>
</evidence>
<name>A0A7R9GF64_9CRUS</name>
<dbReference type="Proteomes" id="UP000678499">
    <property type="component" value="Unassembled WGS sequence"/>
</dbReference>
<comment type="subcellular location">
    <subcellularLocation>
        <location evidence="1">Membrane</location>
        <topology evidence="1">Multi-pass membrane protein</topology>
    </subcellularLocation>
</comment>
<dbReference type="GO" id="GO:0055085">
    <property type="term" value="P:transmembrane transport"/>
    <property type="evidence" value="ECO:0007669"/>
    <property type="project" value="InterPro"/>
</dbReference>
<keyword evidence="4 5" id="KW-0472">Membrane</keyword>
<evidence type="ECO:0000313" key="8">
    <source>
        <dbReference type="Proteomes" id="UP000678499"/>
    </source>
</evidence>
<keyword evidence="3 5" id="KW-1133">Transmembrane helix</keyword>
<dbReference type="PANTHER" id="PTHR11814">
    <property type="entry name" value="SULFATE TRANSPORTER"/>
    <property type="match status" value="1"/>
</dbReference>
<feature type="transmembrane region" description="Helical" evidence="5">
    <location>
        <begin position="110"/>
        <end position="129"/>
    </location>
</feature>
<dbReference type="AlphaFoldDB" id="A0A7R9GF64"/>
<evidence type="ECO:0000256" key="4">
    <source>
        <dbReference type="ARBA" id="ARBA00023136"/>
    </source>
</evidence>
<dbReference type="InterPro" id="IPR011547">
    <property type="entry name" value="SLC26A/SulP_dom"/>
</dbReference>
<dbReference type="OrthoDB" id="288203at2759"/>
<protein>
    <recommendedName>
        <fullName evidence="6">SLC26A/SulP transporter domain-containing protein</fullName>
    </recommendedName>
</protein>
<evidence type="ECO:0000313" key="7">
    <source>
        <dbReference type="EMBL" id="CAD7278649.1"/>
    </source>
</evidence>
<feature type="domain" description="SLC26A/SulP transporter" evidence="6">
    <location>
        <begin position="109"/>
        <end position="335"/>
    </location>
</feature>
<dbReference type="EMBL" id="CAJPEX010001305">
    <property type="protein sequence ID" value="CAG0918801.1"/>
    <property type="molecule type" value="Genomic_DNA"/>
</dbReference>
<keyword evidence="8" id="KW-1185">Reference proteome</keyword>
<feature type="transmembrane region" description="Helical" evidence="5">
    <location>
        <begin position="201"/>
        <end position="224"/>
    </location>
</feature>
<feature type="transmembrane region" description="Helical" evidence="5">
    <location>
        <begin position="79"/>
        <end position="98"/>
    </location>
</feature>
<evidence type="ECO:0000256" key="5">
    <source>
        <dbReference type="SAM" id="Phobius"/>
    </source>
</evidence>
<sequence length="337" mass="36332">MELQNLGRSFSATTFTHVETNGVPNGNGLHEQSLEYEVEPGCCTKAYCSKCAASCCTEKTLRRKLPLLTWLKKYSRGDFLGDLIAGITVGLTLVPQVIAFSELANLPAEFVSAPVSAGFISAAAIIIVMSQFKSILGLTGMHGEDAIELIRGLYRRIGSTNLEDLGLGLVCIVFLIALREIRRVQWAWCFSPEIAKKVSQIMHVLSAARNVFLIMLCSIAAYIWDAKSGKWGITLTVDGEVVNVPQRDFTDIVHAAGSAMFVIPLIAIVEHVAVCKSFANRKAVDVNQELIALGMSQLVSSFFRSMPITGSISTSCVNAVSGVRTPLGGLFAGQAIN</sequence>
<gene>
    <name evidence="7" type="ORF">NMOB1V02_LOCUS6347</name>
</gene>
<dbReference type="InterPro" id="IPR001902">
    <property type="entry name" value="SLC26A/SulP_fam"/>
</dbReference>
<organism evidence="7">
    <name type="scientific">Notodromas monacha</name>
    <dbReference type="NCBI Taxonomy" id="399045"/>
    <lineage>
        <taxon>Eukaryota</taxon>
        <taxon>Metazoa</taxon>
        <taxon>Ecdysozoa</taxon>
        <taxon>Arthropoda</taxon>
        <taxon>Crustacea</taxon>
        <taxon>Oligostraca</taxon>
        <taxon>Ostracoda</taxon>
        <taxon>Podocopa</taxon>
        <taxon>Podocopida</taxon>
        <taxon>Cypridocopina</taxon>
        <taxon>Cypridoidea</taxon>
        <taxon>Cyprididae</taxon>
        <taxon>Notodromas</taxon>
    </lineage>
</organism>
<dbReference type="EMBL" id="OA883342">
    <property type="protein sequence ID" value="CAD7278649.1"/>
    <property type="molecule type" value="Genomic_DNA"/>
</dbReference>
<dbReference type="Pfam" id="PF00916">
    <property type="entry name" value="Sulfate_transp"/>
    <property type="match status" value="1"/>
</dbReference>
<accession>A0A7R9GF64</accession>
<evidence type="ECO:0000259" key="6">
    <source>
        <dbReference type="Pfam" id="PF00916"/>
    </source>
</evidence>